<dbReference type="PANTHER" id="PTHR22799">
    <property type="entry name" value="TETRANECTIN-RELATED"/>
    <property type="match status" value="1"/>
</dbReference>
<dbReference type="AlphaFoldDB" id="A0AAV2RBN2"/>
<evidence type="ECO:0000259" key="2">
    <source>
        <dbReference type="PROSITE" id="PS50041"/>
    </source>
</evidence>
<proteinExistence type="predicted"/>
<gene>
    <name evidence="3" type="ORF">MNOR_LOCUS22068</name>
</gene>
<dbReference type="SMART" id="SM00034">
    <property type="entry name" value="CLECT"/>
    <property type="match status" value="1"/>
</dbReference>
<feature type="non-terminal residue" evidence="3">
    <location>
        <position position="1"/>
    </location>
</feature>
<dbReference type="PROSITE" id="PS50041">
    <property type="entry name" value="C_TYPE_LECTIN_2"/>
    <property type="match status" value="1"/>
</dbReference>
<name>A0AAV2RBN2_MEGNR</name>
<dbReference type="Proteomes" id="UP001497623">
    <property type="component" value="Unassembled WGS sequence"/>
</dbReference>
<sequence length="145" mass="16109">QERNKRGLRPHIGSCHTGIHIGGDCLSFSDEALSWEGAAAACASRGGALASLADPRAVLEYSQEYYDGTNFWIGGSDAVMEGHWVWHTGVPFAANFPWGRGEPDSRAGDHEDCLELRGKWYNDQECNRTNRYICEDLEPRLLVPL</sequence>
<organism evidence="3 4">
    <name type="scientific">Meganyctiphanes norvegica</name>
    <name type="common">Northern krill</name>
    <name type="synonym">Thysanopoda norvegica</name>
    <dbReference type="NCBI Taxonomy" id="48144"/>
    <lineage>
        <taxon>Eukaryota</taxon>
        <taxon>Metazoa</taxon>
        <taxon>Ecdysozoa</taxon>
        <taxon>Arthropoda</taxon>
        <taxon>Crustacea</taxon>
        <taxon>Multicrustacea</taxon>
        <taxon>Malacostraca</taxon>
        <taxon>Eumalacostraca</taxon>
        <taxon>Eucarida</taxon>
        <taxon>Euphausiacea</taxon>
        <taxon>Euphausiidae</taxon>
        <taxon>Meganyctiphanes</taxon>
    </lineage>
</organism>
<dbReference type="Pfam" id="PF00059">
    <property type="entry name" value="Lectin_C"/>
    <property type="match status" value="1"/>
</dbReference>
<dbReference type="SUPFAM" id="SSF56436">
    <property type="entry name" value="C-type lectin-like"/>
    <property type="match status" value="1"/>
</dbReference>
<dbReference type="GO" id="GO:0005615">
    <property type="term" value="C:extracellular space"/>
    <property type="evidence" value="ECO:0007669"/>
    <property type="project" value="TreeGrafter"/>
</dbReference>
<dbReference type="Gene3D" id="3.10.100.10">
    <property type="entry name" value="Mannose-Binding Protein A, subunit A"/>
    <property type="match status" value="1"/>
</dbReference>
<keyword evidence="1" id="KW-0430">Lectin</keyword>
<dbReference type="InterPro" id="IPR016186">
    <property type="entry name" value="C-type_lectin-like/link_sf"/>
</dbReference>
<dbReference type="GO" id="GO:0030246">
    <property type="term" value="F:carbohydrate binding"/>
    <property type="evidence" value="ECO:0007669"/>
    <property type="project" value="UniProtKB-KW"/>
</dbReference>
<feature type="domain" description="C-type lectin" evidence="2">
    <location>
        <begin position="21"/>
        <end position="135"/>
    </location>
</feature>
<evidence type="ECO:0000256" key="1">
    <source>
        <dbReference type="ARBA" id="ARBA00022734"/>
    </source>
</evidence>
<dbReference type="CDD" id="cd00037">
    <property type="entry name" value="CLECT"/>
    <property type="match status" value="1"/>
</dbReference>
<dbReference type="PANTHER" id="PTHR22799:SF6">
    <property type="entry name" value="C-TYPE LECTIN DOMAIN FAMILY 4 MEMBER M-LIKE"/>
    <property type="match status" value="1"/>
</dbReference>
<evidence type="ECO:0000313" key="4">
    <source>
        <dbReference type="Proteomes" id="UP001497623"/>
    </source>
</evidence>
<comment type="caution">
    <text evidence="3">The sequence shown here is derived from an EMBL/GenBank/DDBJ whole genome shotgun (WGS) entry which is preliminary data.</text>
</comment>
<evidence type="ECO:0000313" key="3">
    <source>
        <dbReference type="EMBL" id="CAL4120540.1"/>
    </source>
</evidence>
<dbReference type="InterPro" id="IPR016187">
    <property type="entry name" value="CTDL_fold"/>
</dbReference>
<dbReference type="InterPro" id="IPR051663">
    <property type="entry name" value="CLec_Tetranectin-domain"/>
</dbReference>
<keyword evidence="4" id="KW-1185">Reference proteome</keyword>
<reference evidence="3 4" key="1">
    <citation type="submission" date="2024-05" db="EMBL/GenBank/DDBJ databases">
        <authorList>
            <person name="Wallberg A."/>
        </authorList>
    </citation>
    <scope>NUCLEOTIDE SEQUENCE [LARGE SCALE GENOMIC DNA]</scope>
</reference>
<accession>A0AAV2RBN2</accession>
<dbReference type="EMBL" id="CAXKWB010018259">
    <property type="protein sequence ID" value="CAL4120540.1"/>
    <property type="molecule type" value="Genomic_DNA"/>
</dbReference>
<dbReference type="InterPro" id="IPR001304">
    <property type="entry name" value="C-type_lectin-like"/>
</dbReference>
<protein>
    <recommendedName>
        <fullName evidence="2">C-type lectin domain-containing protein</fullName>
    </recommendedName>
</protein>